<protein>
    <submittedName>
        <fullName evidence="1">Uncharacterized protein</fullName>
    </submittedName>
</protein>
<evidence type="ECO:0000313" key="1">
    <source>
        <dbReference type="EMBL" id="MBK4216175.1"/>
    </source>
</evidence>
<sequence>MYQRIILSKYSVEDFSPLVEHIVGVSFSHPASDRDGEVSSPLVGWSEKRLFFMYDARNILPPALKKIIEGVPDIEVRSVFFAVYSESVFSDESSIERDSEYDSNQIMLNFVDDEGALALVSLDDVPRQGMRQIKVRYETLAASTNYKTGVRLVKPVIREVEVDFSKLLPL</sequence>
<comment type="caution">
    <text evidence="1">The sequence shown here is derived from an EMBL/GenBank/DDBJ whole genome shotgun (WGS) entry which is preliminary data.</text>
</comment>
<evidence type="ECO:0000313" key="2">
    <source>
        <dbReference type="Proteomes" id="UP000640485"/>
    </source>
</evidence>
<dbReference type="RefSeq" id="WP_200685855.1">
    <property type="nucleotide sequence ID" value="NZ_JAEPRQ010000003.1"/>
</dbReference>
<dbReference type="EMBL" id="JAEPRQ010000003">
    <property type="protein sequence ID" value="MBK4216175.1"/>
    <property type="molecule type" value="Genomic_DNA"/>
</dbReference>
<organism evidence="1 2">
    <name type="scientific">Paracoccus caeni</name>
    <dbReference type="NCBI Taxonomy" id="657651"/>
    <lineage>
        <taxon>Bacteria</taxon>
        <taxon>Pseudomonadati</taxon>
        <taxon>Pseudomonadota</taxon>
        <taxon>Alphaproteobacteria</taxon>
        <taxon>Rhodobacterales</taxon>
        <taxon>Paracoccaceae</taxon>
        <taxon>Paracoccus</taxon>
    </lineage>
</organism>
<proteinExistence type="predicted"/>
<dbReference type="Proteomes" id="UP000640485">
    <property type="component" value="Unassembled WGS sequence"/>
</dbReference>
<dbReference type="AlphaFoldDB" id="A0A934SF12"/>
<gene>
    <name evidence="1" type="ORF">JJJ17_09585</name>
</gene>
<name>A0A934SF12_9RHOB</name>
<reference evidence="1" key="1">
    <citation type="submission" date="2021-01" db="EMBL/GenBank/DDBJ databases">
        <title>Paracoccus amoyensis sp. nov., isolated from the surface seawater along the coast of Xiamen Island, China.</title>
        <authorList>
            <person name="Lyu L."/>
        </authorList>
    </citation>
    <scope>NUCLEOTIDE SEQUENCE</scope>
    <source>
        <strain evidence="1">MJ17</strain>
    </source>
</reference>
<accession>A0A934SF12</accession>
<keyword evidence="2" id="KW-1185">Reference proteome</keyword>